<dbReference type="AlphaFoldDB" id="A0A450WKG0"/>
<dbReference type="EMBL" id="CAADFP010000166">
    <property type="protein sequence ID" value="VFK32427.1"/>
    <property type="molecule type" value="Genomic_DNA"/>
</dbReference>
<feature type="domain" description="Helix-hairpin-helix DNA-binding motif class 1" evidence="2">
    <location>
        <begin position="33"/>
        <end position="52"/>
    </location>
</feature>
<dbReference type="SUPFAM" id="SSF47781">
    <property type="entry name" value="RuvA domain 2-like"/>
    <property type="match status" value="1"/>
</dbReference>
<dbReference type="InterPro" id="IPR051675">
    <property type="entry name" value="Endo/Exo/Phosphatase_dom_1"/>
</dbReference>
<feature type="chain" id="PRO_5033432668" evidence="1">
    <location>
        <begin position="22"/>
        <end position="96"/>
    </location>
</feature>
<dbReference type="GO" id="GO:0003677">
    <property type="term" value="F:DNA binding"/>
    <property type="evidence" value="ECO:0007669"/>
    <property type="project" value="InterPro"/>
</dbReference>
<dbReference type="InterPro" id="IPR003583">
    <property type="entry name" value="Hlx-hairpin-Hlx_DNA-bd_motif"/>
</dbReference>
<dbReference type="GO" id="GO:0015628">
    <property type="term" value="P:protein secretion by the type II secretion system"/>
    <property type="evidence" value="ECO:0007669"/>
    <property type="project" value="TreeGrafter"/>
</dbReference>
<dbReference type="Gene3D" id="1.10.150.320">
    <property type="entry name" value="Photosystem II 12 kDa extrinsic protein"/>
    <property type="match status" value="1"/>
</dbReference>
<dbReference type="EMBL" id="CAADFM010000172">
    <property type="protein sequence ID" value="VFK17521.1"/>
    <property type="molecule type" value="Genomic_DNA"/>
</dbReference>
<sequence>MKTIKRVLFAFLLVMPGLAAAGEPVDINTATEEELKAIKGVGPVIAQRIVAARGAGVFCSLEGFAARVSGIGPKIIETEQKNLTLGKVKKQCARKP</sequence>
<dbReference type="Pfam" id="PF12836">
    <property type="entry name" value="HHH_3"/>
    <property type="match status" value="1"/>
</dbReference>
<dbReference type="PANTHER" id="PTHR21180">
    <property type="entry name" value="ENDONUCLEASE/EXONUCLEASE/PHOSPHATASE FAMILY DOMAIN-CONTAINING PROTEIN 1"/>
    <property type="match status" value="1"/>
</dbReference>
<dbReference type="PANTHER" id="PTHR21180:SF32">
    <property type="entry name" value="ENDONUCLEASE_EXONUCLEASE_PHOSPHATASE FAMILY DOMAIN-CONTAINING PROTEIN 1"/>
    <property type="match status" value="1"/>
</dbReference>
<reference evidence="3" key="1">
    <citation type="submission" date="2019-02" db="EMBL/GenBank/DDBJ databases">
        <authorList>
            <person name="Gruber-Vodicka R. H."/>
            <person name="Seah K. B. B."/>
        </authorList>
    </citation>
    <scope>NUCLEOTIDE SEQUENCE</scope>
    <source>
        <strain evidence="3">BECK_S312</strain>
        <strain evidence="4">BECK_S426</strain>
    </source>
</reference>
<proteinExistence type="predicted"/>
<organism evidence="3">
    <name type="scientific">Candidatus Kentrum sp. LPFa</name>
    <dbReference type="NCBI Taxonomy" id="2126335"/>
    <lineage>
        <taxon>Bacteria</taxon>
        <taxon>Pseudomonadati</taxon>
        <taxon>Pseudomonadota</taxon>
        <taxon>Gammaproteobacteria</taxon>
        <taxon>Candidatus Kentrum</taxon>
    </lineage>
</organism>
<evidence type="ECO:0000256" key="1">
    <source>
        <dbReference type="SAM" id="SignalP"/>
    </source>
</evidence>
<name>A0A450WKG0_9GAMM</name>
<dbReference type="GO" id="GO:0015627">
    <property type="term" value="C:type II protein secretion system complex"/>
    <property type="evidence" value="ECO:0007669"/>
    <property type="project" value="TreeGrafter"/>
</dbReference>
<dbReference type="InterPro" id="IPR010994">
    <property type="entry name" value="RuvA_2-like"/>
</dbReference>
<gene>
    <name evidence="3" type="ORF">BECKLPF1236A_GA0070988_101725</name>
    <name evidence="4" type="ORF">BECKLPF1236C_GA0070990_101666</name>
</gene>
<feature type="signal peptide" evidence="1">
    <location>
        <begin position="1"/>
        <end position="21"/>
    </location>
</feature>
<keyword evidence="1" id="KW-0732">Signal</keyword>
<protein>
    <submittedName>
        <fullName evidence="3">Competence protein ComEA helix-hairpin-helix repeat region</fullName>
    </submittedName>
</protein>
<evidence type="ECO:0000313" key="4">
    <source>
        <dbReference type="EMBL" id="VFK32427.1"/>
    </source>
</evidence>
<dbReference type="GO" id="GO:0006281">
    <property type="term" value="P:DNA repair"/>
    <property type="evidence" value="ECO:0007669"/>
    <property type="project" value="InterPro"/>
</dbReference>
<evidence type="ECO:0000313" key="3">
    <source>
        <dbReference type="EMBL" id="VFK17521.1"/>
    </source>
</evidence>
<evidence type="ECO:0000259" key="2">
    <source>
        <dbReference type="SMART" id="SM00278"/>
    </source>
</evidence>
<accession>A0A450WKG0</accession>
<dbReference type="SMART" id="SM00278">
    <property type="entry name" value="HhH1"/>
    <property type="match status" value="1"/>
</dbReference>